<gene>
    <name evidence="2" type="ORF">SAMN05421874_12886</name>
</gene>
<proteinExistence type="predicted"/>
<organism evidence="2 3">
    <name type="scientific">Nonomuraea maritima</name>
    <dbReference type="NCBI Taxonomy" id="683260"/>
    <lineage>
        <taxon>Bacteria</taxon>
        <taxon>Bacillati</taxon>
        <taxon>Actinomycetota</taxon>
        <taxon>Actinomycetes</taxon>
        <taxon>Streptosporangiales</taxon>
        <taxon>Streptosporangiaceae</taxon>
        <taxon>Nonomuraea</taxon>
    </lineage>
</organism>
<dbReference type="Proteomes" id="UP000198683">
    <property type="component" value="Unassembled WGS sequence"/>
</dbReference>
<evidence type="ECO:0000313" key="3">
    <source>
        <dbReference type="Proteomes" id="UP000198683"/>
    </source>
</evidence>
<evidence type="ECO:0000313" key="2">
    <source>
        <dbReference type="EMBL" id="SDL74982.1"/>
    </source>
</evidence>
<accession>A0A1G9ML34</accession>
<keyword evidence="1" id="KW-1133">Transmembrane helix</keyword>
<keyword evidence="3" id="KW-1185">Reference proteome</keyword>
<evidence type="ECO:0000256" key="1">
    <source>
        <dbReference type="SAM" id="Phobius"/>
    </source>
</evidence>
<feature type="transmembrane region" description="Helical" evidence="1">
    <location>
        <begin position="26"/>
        <end position="48"/>
    </location>
</feature>
<dbReference type="EMBL" id="FNFB01000028">
    <property type="protein sequence ID" value="SDL74982.1"/>
    <property type="molecule type" value="Genomic_DNA"/>
</dbReference>
<name>A0A1G9ML34_9ACTN</name>
<keyword evidence="1" id="KW-0812">Transmembrane</keyword>
<protein>
    <submittedName>
        <fullName evidence="2">Uncharacterized protein</fullName>
    </submittedName>
</protein>
<keyword evidence="1" id="KW-0472">Membrane</keyword>
<dbReference type="AlphaFoldDB" id="A0A1G9ML34"/>
<dbReference type="STRING" id="683260.SAMN05421874_12886"/>
<reference evidence="2 3" key="1">
    <citation type="submission" date="2016-10" db="EMBL/GenBank/DDBJ databases">
        <authorList>
            <person name="de Groot N.N."/>
        </authorList>
    </citation>
    <scope>NUCLEOTIDE SEQUENCE [LARGE SCALE GENOMIC DNA]</scope>
    <source>
        <strain evidence="2 3">CGMCC 4.5681</strain>
    </source>
</reference>
<sequence length="81" mass="8265">MYIAAAATSVAAAVAAATIATGLSGMTGAVILLWAGVAVLVATLAVVVHRAVAAWRRAYRFGLEHARSTAALLHQPARARL</sequence>